<reference evidence="1" key="1">
    <citation type="journal article" date="2023" name="G3 (Bethesda)">
        <title>A reference genome for the long-term kleptoplast-retaining sea slug Elysia crispata morphotype clarki.</title>
        <authorList>
            <person name="Eastman K.E."/>
            <person name="Pendleton A.L."/>
            <person name="Shaikh M.A."/>
            <person name="Suttiyut T."/>
            <person name="Ogas R."/>
            <person name="Tomko P."/>
            <person name="Gavelis G."/>
            <person name="Widhalm J.R."/>
            <person name="Wisecaver J.H."/>
        </authorList>
    </citation>
    <scope>NUCLEOTIDE SEQUENCE</scope>
    <source>
        <strain evidence="1">ECLA1</strain>
    </source>
</reference>
<evidence type="ECO:0000313" key="2">
    <source>
        <dbReference type="Proteomes" id="UP001283361"/>
    </source>
</evidence>
<gene>
    <name evidence="1" type="ORF">RRG08_052650</name>
</gene>
<dbReference type="Proteomes" id="UP001283361">
    <property type="component" value="Unassembled WGS sequence"/>
</dbReference>
<sequence length="276" mass="30548">MLVYLPDYYSGWLYKQRGRCWYICQTPTVAGSINRGVDAGISVIFSINPEAIQAISPSSGHPVKDLQMEQRALTGGECVLHCVRHLGCHMSEVRHRYQAWFTARTYQFVQTDSGEKSKVGQIEENPTFPSPSPLSDVPTKMFSVSVTCVSVSVTCVSITCVSVSITCVSVTVTCVSVTVFTGGFSLRSNKPLMETLNIECRNKKSLKAVNNPSSSLHILILVFDHSRGFPISEVEVNILVSGSHTSDKHTCAHTKTTDCYWFCSTQAWLNQHRTII</sequence>
<dbReference type="EMBL" id="JAWDGP010003113">
    <property type="protein sequence ID" value="KAK3777185.1"/>
    <property type="molecule type" value="Genomic_DNA"/>
</dbReference>
<accession>A0AAE0ZX52</accession>
<comment type="caution">
    <text evidence="1">The sequence shown here is derived from an EMBL/GenBank/DDBJ whole genome shotgun (WGS) entry which is preliminary data.</text>
</comment>
<evidence type="ECO:0000313" key="1">
    <source>
        <dbReference type="EMBL" id="KAK3777185.1"/>
    </source>
</evidence>
<protein>
    <submittedName>
        <fullName evidence="1">Uncharacterized protein</fullName>
    </submittedName>
</protein>
<organism evidence="1 2">
    <name type="scientific">Elysia crispata</name>
    <name type="common">lettuce slug</name>
    <dbReference type="NCBI Taxonomy" id="231223"/>
    <lineage>
        <taxon>Eukaryota</taxon>
        <taxon>Metazoa</taxon>
        <taxon>Spiralia</taxon>
        <taxon>Lophotrochozoa</taxon>
        <taxon>Mollusca</taxon>
        <taxon>Gastropoda</taxon>
        <taxon>Heterobranchia</taxon>
        <taxon>Euthyneura</taxon>
        <taxon>Panpulmonata</taxon>
        <taxon>Sacoglossa</taxon>
        <taxon>Placobranchoidea</taxon>
        <taxon>Plakobranchidae</taxon>
        <taxon>Elysia</taxon>
    </lineage>
</organism>
<proteinExistence type="predicted"/>
<name>A0AAE0ZX52_9GAST</name>
<keyword evidence="2" id="KW-1185">Reference proteome</keyword>
<dbReference type="AlphaFoldDB" id="A0AAE0ZX52"/>